<dbReference type="AlphaFoldDB" id="A0AAV5VTS7"/>
<reference evidence="2" key="1">
    <citation type="submission" date="2023-10" db="EMBL/GenBank/DDBJ databases">
        <title>Genome assembly of Pristionchus species.</title>
        <authorList>
            <person name="Yoshida K."/>
            <person name="Sommer R.J."/>
        </authorList>
    </citation>
    <scope>NUCLEOTIDE SEQUENCE</scope>
    <source>
        <strain evidence="2">RS5133</strain>
    </source>
</reference>
<dbReference type="EMBL" id="BTSY01000004">
    <property type="protein sequence ID" value="GMT21703.1"/>
    <property type="molecule type" value="Genomic_DNA"/>
</dbReference>
<keyword evidence="1" id="KW-0812">Transmembrane</keyword>
<organism evidence="2 3">
    <name type="scientific">Pristionchus fissidentatus</name>
    <dbReference type="NCBI Taxonomy" id="1538716"/>
    <lineage>
        <taxon>Eukaryota</taxon>
        <taxon>Metazoa</taxon>
        <taxon>Ecdysozoa</taxon>
        <taxon>Nematoda</taxon>
        <taxon>Chromadorea</taxon>
        <taxon>Rhabditida</taxon>
        <taxon>Rhabditina</taxon>
        <taxon>Diplogasteromorpha</taxon>
        <taxon>Diplogasteroidea</taxon>
        <taxon>Neodiplogasteridae</taxon>
        <taxon>Pristionchus</taxon>
    </lineage>
</organism>
<sequence length="207" mass="23089">MVNLTLSDGWHSFMPVYQHHIALTTHAISAIALYLMITKTPPSGRPFARYLICLQLSIVSADLNFGLLGAPTALYPIPCGLCNGFLCTVFGFSGHAVIMLMFFTVAYTGVSIIYCFHYKFVTILAMICHRPVESTWPKLFRISIFILFTIPCILQSTLHRSLEGGPAFVSKSFPTLFYLFEDTEYQAFAYDFGVEPRLAAIFASATI</sequence>
<dbReference type="Proteomes" id="UP001432322">
    <property type="component" value="Unassembled WGS sequence"/>
</dbReference>
<evidence type="ECO:0000256" key="1">
    <source>
        <dbReference type="SAM" id="Phobius"/>
    </source>
</evidence>
<feature type="transmembrane region" description="Helical" evidence="1">
    <location>
        <begin position="139"/>
        <end position="158"/>
    </location>
</feature>
<feature type="transmembrane region" description="Helical" evidence="1">
    <location>
        <begin position="47"/>
        <end position="67"/>
    </location>
</feature>
<keyword evidence="1" id="KW-1133">Transmembrane helix</keyword>
<evidence type="ECO:0000313" key="2">
    <source>
        <dbReference type="EMBL" id="GMT21703.1"/>
    </source>
</evidence>
<feature type="transmembrane region" description="Helical" evidence="1">
    <location>
        <begin position="100"/>
        <end position="127"/>
    </location>
</feature>
<gene>
    <name evidence="2" type="ORF">PFISCL1PPCAC_13000</name>
</gene>
<proteinExistence type="predicted"/>
<accession>A0AAV5VTS7</accession>
<dbReference type="PANTHER" id="PTHR45830:SF15">
    <property type="entry name" value="SERPENTINE RECEPTOR, CLASS I"/>
    <property type="match status" value="1"/>
</dbReference>
<evidence type="ECO:0008006" key="4">
    <source>
        <dbReference type="Google" id="ProtNLM"/>
    </source>
</evidence>
<name>A0AAV5VTS7_9BILA</name>
<dbReference type="InterPro" id="IPR019429">
    <property type="entry name" value="7TM_GPCR_serpentine_rcpt_Sri"/>
</dbReference>
<feature type="transmembrane region" description="Helical" evidence="1">
    <location>
        <begin position="16"/>
        <end position="35"/>
    </location>
</feature>
<keyword evidence="3" id="KW-1185">Reference proteome</keyword>
<feature type="non-terminal residue" evidence="2">
    <location>
        <position position="207"/>
    </location>
</feature>
<dbReference type="Pfam" id="PF10327">
    <property type="entry name" value="7TM_GPCR_Sri"/>
    <property type="match status" value="1"/>
</dbReference>
<evidence type="ECO:0000313" key="3">
    <source>
        <dbReference type="Proteomes" id="UP001432322"/>
    </source>
</evidence>
<comment type="caution">
    <text evidence="2">The sequence shown here is derived from an EMBL/GenBank/DDBJ whole genome shotgun (WGS) entry which is preliminary data.</text>
</comment>
<protein>
    <recommendedName>
        <fullName evidence="4">G protein-coupled receptor</fullName>
    </recommendedName>
</protein>
<keyword evidence="1" id="KW-0472">Membrane</keyword>
<dbReference type="PANTHER" id="PTHR45830">
    <property type="entry name" value="SERPENTINE RECEPTOR, CLASS I"/>
    <property type="match status" value="1"/>
</dbReference>